<feature type="signal peptide" evidence="1">
    <location>
        <begin position="1"/>
        <end position="25"/>
    </location>
</feature>
<dbReference type="RefSeq" id="WP_386059818.1">
    <property type="nucleotide sequence ID" value="NZ_JBHLTQ010000001.1"/>
</dbReference>
<keyword evidence="1" id="KW-0732">Signal</keyword>
<feature type="chain" id="PRO_5046005240" description="Thrombospondin type 3 repeat-containing protein" evidence="1">
    <location>
        <begin position="26"/>
        <end position="91"/>
    </location>
</feature>
<dbReference type="EMBL" id="JBHLTQ010000001">
    <property type="protein sequence ID" value="MFC0603642.1"/>
    <property type="molecule type" value="Genomic_DNA"/>
</dbReference>
<dbReference type="Proteomes" id="UP001589832">
    <property type="component" value="Unassembled WGS sequence"/>
</dbReference>
<comment type="caution">
    <text evidence="2">The sequence shown here is derived from an EMBL/GenBank/DDBJ whole genome shotgun (WGS) entry which is preliminary data.</text>
</comment>
<sequence>MKTLKSVINISIMLCILCFSQSCKIDDEASTPVEVCDDGIDNDNDGFTDCEDNDCDSEPNCQVEICDDGIDNDNDAFTDCDDSDCDSAPEC</sequence>
<proteinExistence type="predicted"/>
<dbReference type="PROSITE" id="PS51257">
    <property type="entry name" value="PROKAR_LIPOPROTEIN"/>
    <property type="match status" value="1"/>
</dbReference>
<protein>
    <recommendedName>
        <fullName evidence="4">Thrombospondin type 3 repeat-containing protein</fullName>
    </recommendedName>
</protein>
<organism evidence="2 3">
    <name type="scientific">Winogradskyella pulchriflava</name>
    <dbReference type="NCBI Taxonomy" id="1110688"/>
    <lineage>
        <taxon>Bacteria</taxon>
        <taxon>Pseudomonadati</taxon>
        <taxon>Bacteroidota</taxon>
        <taxon>Flavobacteriia</taxon>
        <taxon>Flavobacteriales</taxon>
        <taxon>Flavobacteriaceae</taxon>
        <taxon>Winogradskyella</taxon>
    </lineage>
</organism>
<name>A0ABV6Q6W5_9FLAO</name>
<evidence type="ECO:0000313" key="3">
    <source>
        <dbReference type="Proteomes" id="UP001589832"/>
    </source>
</evidence>
<evidence type="ECO:0000313" key="2">
    <source>
        <dbReference type="EMBL" id="MFC0603642.1"/>
    </source>
</evidence>
<evidence type="ECO:0000256" key="1">
    <source>
        <dbReference type="SAM" id="SignalP"/>
    </source>
</evidence>
<keyword evidence="3" id="KW-1185">Reference proteome</keyword>
<reference evidence="2 3" key="1">
    <citation type="submission" date="2024-09" db="EMBL/GenBank/DDBJ databases">
        <authorList>
            <person name="Sun Q."/>
            <person name="Mori K."/>
        </authorList>
    </citation>
    <scope>NUCLEOTIDE SEQUENCE [LARGE SCALE GENOMIC DNA]</scope>
    <source>
        <strain evidence="2 3">NCAIM B.02481</strain>
    </source>
</reference>
<accession>A0ABV6Q6W5</accession>
<gene>
    <name evidence="2" type="ORF">ACFFGA_03685</name>
</gene>
<evidence type="ECO:0008006" key="4">
    <source>
        <dbReference type="Google" id="ProtNLM"/>
    </source>
</evidence>